<feature type="domain" description="PilZ" evidence="1">
    <location>
        <begin position="18"/>
        <end position="93"/>
    </location>
</feature>
<gene>
    <name evidence="2" type="ORF">CJD35_02320</name>
</gene>
<dbReference type="InterPro" id="IPR009875">
    <property type="entry name" value="PilZ_domain"/>
</dbReference>
<evidence type="ECO:0000313" key="3">
    <source>
        <dbReference type="Proteomes" id="UP000217141"/>
    </source>
</evidence>
<reference evidence="2 3" key="1">
    <citation type="submission" date="2017-08" db="EMBL/GenBank/DDBJ databases">
        <title>Whole Genome Sequence of Sphingobium hydrophobicum C1: Insights into Adaption to the Electronic-waste Contaminated Sediment.</title>
        <authorList>
            <person name="Song D."/>
            <person name="Chen X."/>
            <person name="Xu M."/>
        </authorList>
    </citation>
    <scope>NUCLEOTIDE SEQUENCE [LARGE SCALE GENOMIC DNA]</scope>
    <source>
        <strain evidence="2 3">C1</strain>
    </source>
</reference>
<evidence type="ECO:0000313" key="2">
    <source>
        <dbReference type="EMBL" id="ASY43420.1"/>
    </source>
</evidence>
<organism evidence="2 3">
    <name type="scientific">Sphingobium xenophagum</name>
    <dbReference type="NCBI Taxonomy" id="121428"/>
    <lineage>
        <taxon>Bacteria</taxon>
        <taxon>Pseudomonadati</taxon>
        <taxon>Pseudomonadota</taxon>
        <taxon>Alphaproteobacteria</taxon>
        <taxon>Sphingomonadales</taxon>
        <taxon>Sphingomonadaceae</taxon>
        <taxon>Sphingobium</taxon>
    </lineage>
</organism>
<dbReference type="KEGG" id="shyd:CJD35_02320"/>
<dbReference type="GO" id="GO:0035438">
    <property type="term" value="F:cyclic-di-GMP binding"/>
    <property type="evidence" value="ECO:0007669"/>
    <property type="project" value="InterPro"/>
</dbReference>
<protein>
    <submittedName>
        <fullName evidence="2">PilZ domain-containing protein</fullName>
    </submittedName>
</protein>
<dbReference type="EMBL" id="CP022745">
    <property type="protein sequence ID" value="ASY43420.1"/>
    <property type="molecule type" value="Genomic_DNA"/>
</dbReference>
<dbReference type="Pfam" id="PF07238">
    <property type="entry name" value="PilZ"/>
    <property type="match status" value="1"/>
</dbReference>
<dbReference type="RefSeq" id="WP_017181448.1">
    <property type="nucleotide sequence ID" value="NZ_CP022745.1"/>
</dbReference>
<dbReference type="AlphaFoldDB" id="A0A249MPY8"/>
<evidence type="ECO:0000259" key="1">
    <source>
        <dbReference type="Pfam" id="PF07238"/>
    </source>
</evidence>
<dbReference type="SUPFAM" id="SSF141371">
    <property type="entry name" value="PilZ domain-like"/>
    <property type="match status" value="1"/>
</dbReference>
<proteinExistence type="predicted"/>
<sequence>MTDHASLAPSGTKPRIAARHKMFEPVVLHLRGMPLRAHILDLSTTGALAHCDRPPSTGDRVMIETKGIMVVAHVVWVRAKRFGVHFDIALSDAMVAGLLNGL</sequence>
<dbReference type="Proteomes" id="UP000217141">
    <property type="component" value="Chromosome I"/>
</dbReference>
<name>A0A249MPY8_SPHXE</name>
<accession>A0A249MPY8</accession>